<dbReference type="AlphaFoldDB" id="A0AAI8YHG7"/>
<dbReference type="InterPro" id="IPR000182">
    <property type="entry name" value="GNAT_dom"/>
</dbReference>
<accession>A0AAI8YHG7</accession>
<reference evidence="4" key="1">
    <citation type="submission" date="2023-10" db="EMBL/GenBank/DDBJ databases">
        <authorList>
            <person name="Hackl T."/>
        </authorList>
    </citation>
    <scope>NUCLEOTIDE SEQUENCE</scope>
</reference>
<keyword evidence="1" id="KW-0808">Transferase</keyword>
<feature type="domain" description="N-acetyltransferase" evidence="3">
    <location>
        <begin position="48"/>
        <end position="195"/>
    </location>
</feature>
<evidence type="ECO:0000313" key="4">
    <source>
        <dbReference type="EMBL" id="CAJ2504772.1"/>
    </source>
</evidence>
<sequence length="222" mass="24705">MAASLQASSPVDAVSEVDNQFKGPVVTSRLEHGQMQEYLESLRSLVQVCVNPDPPTSSLGFLAPVSDDEADSYWHSISQKLAEQPPTLHLFVVATDSTPTVVLATAQLHTIPKVTHQHRAKIAKVLVHPSARRKGIAKALMRHVEVFARDELKREILMLDTATETPAREFYKSIGWAEWGTCPEYGQFADGRRADVTFFVKKLRGLDGRHHNFNKKGVRPQA</sequence>
<dbReference type="InterPro" id="IPR016181">
    <property type="entry name" value="Acyl_CoA_acyltransferase"/>
</dbReference>
<evidence type="ECO:0000256" key="1">
    <source>
        <dbReference type="ARBA" id="ARBA00022679"/>
    </source>
</evidence>
<dbReference type="PROSITE" id="PS51186">
    <property type="entry name" value="GNAT"/>
    <property type="match status" value="1"/>
</dbReference>
<gene>
    <name evidence="4" type="ORF">KHLLAP_LOCUS5240</name>
</gene>
<dbReference type="CDD" id="cd04301">
    <property type="entry name" value="NAT_SF"/>
    <property type="match status" value="1"/>
</dbReference>
<name>A0AAI8YHG7_9PEZI</name>
<dbReference type="EMBL" id="CAUWAG010000007">
    <property type="protein sequence ID" value="CAJ2504772.1"/>
    <property type="molecule type" value="Genomic_DNA"/>
</dbReference>
<dbReference type="PANTHER" id="PTHR43877">
    <property type="entry name" value="AMINOALKYLPHOSPHONATE N-ACETYLTRANSFERASE-RELATED-RELATED"/>
    <property type="match status" value="1"/>
</dbReference>
<dbReference type="GO" id="GO:0016747">
    <property type="term" value="F:acyltransferase activity, transferring groups other than amino-acyl groups"/>
    <property type="evidence" value="ECO:0007669"/>
    <property type="project" value="InterPro"/>
</dbReference>
<keyword evidence="2" id="KW-0012">Acyltransferase</keyword>
<dbReference type="Proteomes" id="UP001295740">
    <property type="component" value="Unassembled WGS sequence"/>
</dbReference>
<dbReference type="Gene3D" id="3.40.630.30">
    <property type="match status" value="1"/>
</dbReference>
<evidence type="ECO:0000259" key="3">
    <source>
        <dbReference type="PROSITE" id="PS51186"/>
    </source>
</evidence>
<proteinExistence type="predicted"/>
<dbReference type="InterPro" id="IPR050832">
    <property type="entry name" value="Bact_Acetyltransf"/>
</dbReference>
<dbReference type="SUPFAM" id="SSF55729">
    <property type="entry name" value="Acyl-CoA N-acyltransferases (Nat)"/>
    <property type="match status" value="1"/>
</dbReference>
<organism evidence="4 5">
    <name type="scientific">Anthostomella pinea</name>
    <dbReference type="NCBI Taxonomy" id="933095"/>
    <lineage>
        <taxon>Eukaryota</taxon>
        <taxon>Fungi</taxon>
        <taxon>Dikarya</taxon>
        <taxon>Ascomycota</taxon>
        <taxon>Pezizomycotina</taxon>
        <taxon>Sordariomycetes</taxon>
        <taxon>Xylariomycetidae</taxon>
        <taxon>Xylariales</taxon>
        <taxon>Xylariaceae</taxon>
        <taxon>Anthostomella</taxon>
    </lineage>
</organism>
<evidence type="ECO:0000256" key="2">
    <source>
        <dbReference type="ARBA" id="ARBA00023315"/>
    </source>
</evidence>
<keyword evidence="5" id="KW-1185">Reference proteome</keyword>
<dbReference type="Pfam" id="PF00583">
    <property type="entry name" value="Acetyltransf_1"/>
    <property type="match status" value="1"/>
</dbReference>
<protein>
    <submittedName>
        <fullName evidence="4">Uu.00g121660.m01.CDS01</fullName>
    </submittedName>
</protein>
<comment type="caution">
    <text evidence="4">The sequence shown here is derived from an EMBL/GenBank/DDBJ whole genome shotgun (WGS) entry which is preliminary data.</text>
</comment>
<evidence type="ECO:0000313" key="5">
    <source>
        <dbReference type="Proteomes" id="UP001295740"/>
    </source>
</evidence>